<dbReference type="VEuPathDB" id="FungiDB:RO3G_04053"/>
<gene>
    <name evidence="1" type="ORF">RO3G_04053</name>
</gene>
<dbReference type="AlphaFoldDB" id="I1BT18"/>
<evidence type="ECO:0000313" key="1">
    <source>
        <dbReference type="EMBL" id="EIE79348.1"/>
    </source>
</evidence>
<proteinExistence type="predicted"/>
<sequence>MCTLFQATYTPLYGSHEVRMSATFFKQYSAYSDNNLLNHLLSRLYCAWYGSNN</sequence>
<dbReference type="EMBL" id="CH476733">
    <property type="protein sequence ID" value="EIE79348.1"/>
    <property type="molecule type" value="Genomic_DNA"/>
</dbReference>
<accession>I1BT18</accession>
<evidence type="ECO:0000313" key="2">
    <source>
        <dbReference type="Proteomes" id="UP000009138"/>
    </source>
</evidence>
<dbReference type="Proteomes" id="UP000009138">
    <property type="component" value="Unassembled WGS sequence"/>
</dbReference>
<protein>
    <submittedName>
        <fullName evidence="1">Uncharacterized protein</fullName>
    </submittedName>
</protein>
<keyword evidence="2" id="KW-1185">Reference proteome</keyword>
<name>I1BT18_RHIO9</name>
<dbReference type="InParanoid" id="I1BT18"/>
<organism evidence="1 2">
    <name type="scientific">Rhizopus delemar (strain RA 99-880 / ATCC MYA-4621 / FGSC 9543 / NRRL 43880)</name>
    <name type="common">Mucormycosis agent</name>
    <name type="synonym">Rhizopus arrhizus var. delemar</name>
    <dbReference type="NCBI Taxonomy" id="246409"/>
    <lineage>
        <taxon>Eukaryota</taxon>
        <taxon>Fungi</taxon>
        <taxon>Fungi incertae sedis</taxon>
        <taxon>Mucoromycota</taxon>
        <taxon>Mucoromycotina</taxon>
        <taxon>Mucoromycetes</taxon>
        <taxon>Mucorales</taxon>
        <taxon>Mucorineae</taxon>
        <taxon>Rhizopodaceae</taxon>
        <taxon>Rhizopus</taxon>
    </lineage>
</organism>
<dbReference type="RefSeq" id="XP_067514744.1">
    <property type="nucleotide sequence ID" value="XM_067658643.1"/>
</dbReference>
<reference evidence="1 2" key="1">
    <citation type="journal article" date="2009" name="PLoS Genet.">
        <title>Genomic analysis of the basal lineage fungus Rhizopus oryzae reveals a whole-genome duplication.</title>
        <authorList>
            <person name="Ma L.-J."/>
            <person name="Ibrahim A.S."/>
            <person name="Skory C."/>
            <person name="Grabherr M.G."/>
            <person name="Burger G."/>
            <person name="Butler M."/>
            <person name="Elias M."/>
            <person name="Idnurm A."/>
            <person name="Lang B.F."/>
            <person name="Sone T."/>
            <person name="Abe A."/>
            <person name="Calvo S.E."/>
            <person name="Corrochano L.M."/>
            <person name="Engels R."/>
            <person name="Fu J."/>
            <person name="Hansberg W."/>
            <person name="Kim J.-M."/>
            <person name="Kodira C.D."/>
            <person name="Koehrsen M.J."/>
            <person name="Liu B."/>
            <person name="Miranda-Saavedra D."/>
            <person name="O'Leary S."/>
            <person name="Ortiz-Castellanos L."/>
            <person name="Poulter R."/>
            <person name="Rodriguez-Romero J."/>
            <person name="Ruiz-Herrera J."/>
            <person name="Shen Y.-Q."/>
            <person name="Zeng Q."/>
            <person name="Galagan J."/>
            <person name="Birren B.W."/>
            <person name="Cuomo C.A."/>
            <person name="Wickes B.L."/>
        </authorList>
    </citation>
    <scope>NUCLEOTIDE SEQUENCE [LARGE SCALE GENOMIC DNA]</scope>
    <source>
        <strain evidence="2">RA 99-880 / ATCC MYA-4621 / FGSC 9543 / NRRL 43880</strain>
    </source>
</reference>
<dbReference type="GeneID" id="93611024"/>